<gene>
    <name evidence="1" type="primary">Acey_s0024.g1010</name>
    <name evidence="1" type="ORF">Y032_0024g1010</name>
</gene>
<protein>
    <submittedName>
        <fullName evidence="1">Uncharacterized protein</fullName>
    </submittedName>
</protein>
<reference evidence="2" key="1">
    <citation type="journal article" date="2015" name="Nat. Genet.">
        <title>The genome and transcriptome of the zoonotic hookworm Ancylostoma ceylanicum identify infection-specific gene families.</title>
        <authorList>
            <person name="Schwarz E.M."/>
            <person name="Hu Y."/>
            <person name="Antoshechkin I."/>
            <person name="Miller M.M."/>
            <person name="Sternberg P.W."/>
            <person name="Aroian R.V."/>
        </authorList>
    </citation>
    <scope>NUCLEOTIDE SEQUENCE</scope>
    <source>
        <strain evidence="2">HY135</strain>
    </source>
</reference>
<dbReference type="EMBL" id="JARK01001360">
    <property type="protein sequence ID" value="EYC19308.1"/>
    <property type="molecule type" value="Genomic_DNA"/>
</dbReference>
<dbReference type="Proteomes" id="UP000024635">
    <property type="component" value="Unassembled WGS sequence"/>
</dbReference>
<comment type="caution">
    <text evidence="1">The sequence shown here is derived from an EMBL/GenBank/DDBJ whole genome shotgun (WGS) entry which is preliminary data.</text>
</comment>
<organism evidence="1 2">
    <name type="scientific">Ancylostoma ceylanicum</name>
    <dbReference type="NCBI Taxonomy" id="53326"/>
    <lineage>
        <taxon>Eukaryota</taxon>
        <taxon>Metazoa</taxon>
        <taxon>Ecdysozoa</taxon>
        <taxon>Nematoda</taxon>
        <taxon>Chromadorea</taxon>
        <taxon>Rhabditida</taxon>
        <taxon>Rhabditina</taxon>
        <taxon>Rhabditomorpha</taxon>
        <taxon>Strongyloidea</taxon>
        <taxon>Ancylostomatidae</taxon>
        <taxon>Ancylostomatinae</taxon>
        <taxon>Ancylostoma</taxon>
    </lineage>
</organism>
<accession>A0A016UXV0</accession>
<name>A0A016UXV0_9BILA</name>
<evidence type="ECO:0000313" key="2">
    <source>
        <dbReference type="Proteomes" id="UP000024635"/>
    </source>
</evidence>
<dbReference type="AlphaFoldDB" id="A0A016UXV0"/>
<proteinExistence type="predicted"/>
<keyword evidence="2" id="KW-1185">Reference proteome</keyword>
<evidence type="ECO:0000313" key="1">
    <source>
        <dbReference type="EMBL" id="EYC19308.1"/>
    </source>
</evidence>
<sequence>MFICFRDMSAGRNTHVNGQRVLAHTDAGCLGAADSRGHLEGIWETAAEASEFDQDIVFANKVVLVFIFVFILC</sequence>